<protein>
    <submittedName>
        <fullName evidence="2">PnuC-like nicotinamide riboside transporter</fullName>
    </submittedName>
</protein>
<organism evidence="2 3">
    <name type="scientific">Arthrobacter phage Jasmine</name>
    <dbReference type="NCBI Taxonomy" id="1772302"/>
    <lineage>
        <taxon>Viruses</taxon>
        <taxon>Duplodnaviria</taxon>
        <taxon>Heunggongvirae</taxon>
        <taxon>Uroviricota</taxon>
        <taxon>Caudoviricetes</taxon>
        <taxon>Jasminevirus</taxon>
        <taxon>Jasminevirus jasmine</taxon>
    </lineage>
</organism>
<keyword evidence="1" id="KW-0472">Membrane</keyword>
<dbReference type="EMBL" id="KU160650">
    <property type="protein sequence ID" value="ALY09280.1"/>
    <property type="molecule type" value="Genomic_DNA"/>
</dbReference>
<dbReference type="GeneID" id="40069818"/>
<gene>
    <name evidence="2" type="primary">8</name>
    <name evidence="2" type="ORF">JASMINE_8</name>
</gene>
<feature type="transmembrane region" description="Helical" evidence="1">
    <location>
        <begin position="36"/>
        <end position="60"/>
    </location>
</feature>
<dbReference type="KEGG" id="vg:40069818"/>
<name>A0A0U4B3G3_9CAUD</name>
<evidence type="ECO:0000256" key="1">
    <source>
        <dbReference type="SAM" id="Phobius"/>
    </source>
</evidence>
<dbReference type="Proteomes" id="UP000224503">
    <property type="component" value="Segment"/>
</dbReference>
<evidence type="ECO:0000313" key="3">
    <source>
        <dbReference type="Proteomes" id="UP000224503"/>
    </source>
</evidence>
<evidence type="ECO:0000313" key="2">
    <source>
        <dbReference type="EMBL" id="ALY09280.1"/>
    </source>
</evidence>
<keyword evidence="1" id="KW-1133">Transmembrane helix</keyword>
<sequence>MWWSWILTAIGVLGIYLAGKKNYWGWGVGLFAQLLWVTYGIVSEQWGFIVSAFVYGSVYLKNFRAWRKEQGLERQTND</sequence>
<dbReference type="OrthoDB" id="28122at10239"/>
<dbReference type="RefSeq" id="YP_009594297.1">
    <property type="nucleotide sequence ID" value="NC_041875.1"/>
</dbReference>
<keyword evidence="1" id="KW-0812">Transmembrane</keyword>
<keyword evidence="3" id="KW-1185">Reference proteome</keyword>
<accession>A0A0U4B3G3</accession>
<proteinExistence type="predicted"/>
<reference evidence="2 3" key="1">
    <citation type="submission" date="2015-11" db="EMBL/GenBank/DDBJ databases">
        <authorList>
            <person name="Ott C."/>
            <person name="Guerrero C.A."/>
            <person name="Bradley K.W."/>
            <person name="Asai D.J."/>
            <person name="Bowman C.A."/>
            <person name="Russell D.A."/>
            <person name="Pope W.H."/>
            <person name="Jacobs-Sera D."/>
            <person name="Hendrix R.W."/>
            <person name="Hatfull G.F."/>
        </authorList>
    </citation>
    <scope>NUCLEOTIDE SEQUENCE [LARGE SCALE GENOMIC DNA]</scope>
</reference>